<evidence type="ECO:0000259" key="5">
    <source>
        <dbReference type="PROSITE" id="PS50164"/>
    </source>
</evidence>
<dbReference type="InterPro" id="IPR006350">
    <property type="entry name" value="Intron_endoG1"/>
</dbReference>
<dbReference type="SMART" id="SM00497">
    <property type="entry name" value="IENR1"/>
    <property type="match status" value="2"/>
</dbReference>
<protein>
    <submittedName>
        <fullName evidence="6">GIY-YIG endonuclease</fullName>
    </submittedName>
</protein>
<dbReference type="Pfam" id="PF01541">
    <property type="entry name" value="GIY-YIG"/>
    <property type="match status" value="1"/>
</dbReference>
<keyword evidence="2" id="KW-0540">Nuclease</keyword>
<dbReference type="SMART" id="SM00496">
    <property type="entry name" value="IENR2"/>
    <property type="match status" value="3"/>
</dbReference>
<reference evidence="6" key="1">
    <citation type="submission" date="2019-05" db="EMBL/GenBank/DDBJ databases">
        <title>The first complete mitochondrial genome of the genus Macrolepiota (Macrolepiota dolichaula) by next-generation sequencing and its phylogenetic implications.</title>
        <authorList>
            <person name="Li Q."/>
            <person name="Chen C."/>
            <person name="Huang W."/>
            <person name="Jin X."/>
        </authorList>
    </citation>
    <scope>NUCLEOTIDE SEQUENCE</scope>
    <source>
        <strain evidence="6">SLZ21</strain>
    </source>
</reference>
<proteinExistence type="predicted"/>
<dbReference type="SMART" id="SM00465">
    <property type="entry name" value="GIYc"/>
    <property type="match status" value="1"/>
</dbReference>
<dbReference type="AlphaFoldDB" id="A0A5Q0N4M2"/>
<dbReference type="Gene3D" id="3.40.1440.10">
    <property type="entry name" value="GIY-YIG endonuclease"/>
    <property type="match status" value="1"/>
</dbReference>
<name>A0A5Q0N4M2_9AGAR</name>
<evidence type="ECO:0000256" key="3">
    <source>
        <dbReference type="ARBA" id="ARBA00022759"/>
    </source>
</evidence>
<geneLocation type="mitochondrion" evidence="6"/>
<evidence type="ECO:0000256" key="4">
    <source>
        <dbReference type="ARBA" id="ARBA00022801"/>
    </source>
</evidence>
<dbReference type="InterPro" id="IPR003611">
    <property type="entry name" value="NUMOD3"/>
</dbReference>
<dbReference type="RefSeq" id="YP_009710789.1">
    <property type="nucleotide sequence ID" value="NC_045202.1"/>
</dbReference>
<evidence type="ECO:0000256" key="2">
    <source>
        <dbReference type="ARBA" id="ARBA00022722"/>
    </source>
</evidence>
<keyword evidence="4" id="KW-0378">Hydrolase</keyword>
<dbReference type="GO" id="GO:0003677">
    <property type="term" value="F:DNA binding"/>
    <property type="evidence" value="ECO:0007669"/>
    <property type="project" value="InterPro"/>
</dbReference>
<dbReference type="NCBIfam" id="TIGR01453">
    <property type="entry name" value="grpIintron_endo"/>
    <property type="match status" value="1"/>
</dbReference>
<dbReference type="Pfam" id="PF07453">
    <property type="entry name" value="NUMOD1"/>
    <property type="match status" value="2"/>
</dbReference>
<dbReference type="InterPro" id="IPR003647">
    <property type="entry name" value="Intron_nuc_1_rpt"/>
</dbReference>
<dbReference type="GO" id="GO:0004519">
    <property type="term" value="F:endonuclease activity"/>
    <property type="evidence" value="ECO:0007669"/>
    <property type="project" value="UniProtKB-KW"/>
</dbReference>
<dbReference type="Pfam" id="PF07460">
    <property type="entry name" value="NUMOD3"/>
    <property type="match status" value="1"/>
</dbReference>
<dbReference type="SUPFAM" id="SSF82771">
    <property type="entry name" value="GIY-YIG endonuclease"/>
    <property type="match status" value="1"/>
</dbReference>
<dbReference type="GO" id="GO:0016787">
    <property type="term" value="F:hydrolase activity"/>
    <property type="evidence" value="ECO:0007669"/>
    <property type="project" value="UniProtKB-KW"/>
</dbReference>
<dbReference type="CDD" id="cd10445">
    <property type="entry name" value="GIY-YIG_bI1_like"/>
    <property type="match status" value="1"/>
</dbReference>
<accession>A0A5Q0N4M2</accession>
<dbReference type="SUPFAM" id="SSF64496">
    <property type="entry name" value="DNA-binding domain of intron-encoded endonucleases"/>
    <property type="match status" value="1"/>
</dbReference>
<dbReference type="InterPro" id="IPR035901">
    <property type="entry name" value="GIY-YIG_endonuc_sf"/>
</dbReference>
<keyword evidence="3 6" id="KW-0255">Endonuclease</keyword>
<feature type="domain" description="GIY-YIG" evidence="5">
    <location>
        <begin position="99"/>
        <end position="187"/>
    </location>
</feature>
<dbReference type="EMBL" id="MK993562">
    <property type="protein sequence ID" value="QFZ98737.1"/>
    <property type="molecule type" value="Genomic_DNA"/>
</dbReference>
<dbReference type="GeneID" id="42438028"/>
<dbReference type="PROSITE" id="PS50164">
    <property type="entry name" value="GIY_YIG"/>
    <property type="match status" value="1"/>
</dbReference>
<dbReference type="InterPro" id="IPR010896">
    <property type="entry name" value="NUMOD1"/>
</dbReference>
<evidence type="ECO:0000256" key="1">
    <source>
        <dbReference type="ARBA" id="ARBA00010045"/>
    </source>
</evidence>
<gene>
    <name evidence="6" type="primary">orf399</name>
</gene>
<evidence type="ECO:0000313" key="6">
    <source>
        <dbReference type="EMBL" id="QFZ98737.1"/>
    </source>
</evidence>
<keyword evidence="6" id="KW-0496">Mitochondrion</keyword>
<comment type="similarity">
    <text evidence="1">To endonucleases of group I introns of fungi and phage.</text>
</comment>
<organism evidence="6">
    <name type="scientific">Macrolepiota fuliginosa</name>
    <dbReference type="NCBI Taxonomy" id="201230"/>
    <lineage>
        <taxon>Eukaryota</taxon>
        <taxon>Fungi</taxon>
        <taxon>Dikarya</taxon>
        <taxon>Basidiomycota</taxon>
        <taxon>Agaricomycotina</taxon>
        <taxon>Agaricomycetes</taxon>
        <taxon>Agaricomycetidae</taxon>
        <taxon>Agaricales</taxon>
        <taxon>Agaricineae</taxon>
        <taxon>Agaricaceae</taxon>
        <taxon>Macrolepiota</taxon>
    </lineage>
</organism>
<dbReference type="InterPro" id="IPR000305">
    <property type="entry name" value="GIY-YIG_endonuc"/>
</dbReference>
<sequence length="399" mass="45422">MSYYIFEFLDYFTINCTLLECDSASTCFLSISKVVACPAAAAAALDAAAAASLQQQPKVAAASLQQQLLQQFLQLQIKPIKVYNSLKEDRLQLFKEQKDKTGVYCLVNSINGHTYIGSSVNIERRMKSYLNNSFLKSKQNSNMPITLALSKYGQEHFAVLIVEYVDIENLTLRETYYIASLLPYYNVLKQGYSSLGYKHTEDTKNLLSELAKNRVHSDKTKALISRALVGDNNPFYNKNHSVESKLRMIEANSAYPVYIYNSFRELLVIFPSVKTLAKLINSNHSTIVSFIKNGTLFRGEWYLSNLPFNLTDTPLISKWSSAGFENLLESNNIILEMNNNSKIKKAVFVYNSNKEFIRKFEGVTQAGKELNINHCVIKKYALRNALFKGYIFSYDRLRD</sequence>